<dbReference type="PANTHER" id="PTHR43441">
    <property type="entry name" value="RIBOSOMAL-PROTEIN-SERINE ACETYLTRANSFERASE"/>
    <property type="match status" value="1"/>
</dbReference>
<dbReference type="InterPro" id="IPR051908">
    <property type="entry name" value="Ribosomal_N-acetyltransferase"/>
</dbReference>
<dbReference type="GO" id="GO:0016740">
    <property type="term" value="F:transferase activity"/>
    <property type="evidence" value="ECO:0007669"/>
    <property type="project" value="UniProtKB-KW"/>
</dbReference>
<dbReference type="InterPro" id="IPR000182">
    <property type="entry name" value="GNAT_dom"/>
</dbReference>
<accession>A0ABY9JUA6</accession>
<gene>
    <name evidence="2" type="ORF">LC087_09985</name>
</gene>
<dbReference type="PROSITE" id="PS51186">
    <property type="entry name" value="GNAT"/>
    <property type="match status" value="1"/>
</dbReference>
<organism evidence="2 3">
    <name type="scientific">Bacillus carboniphilus</name>
    <dbReference type="NCBI Taxonomy" id="86663"/>
    <lineage>
        <taxon>Bacteria</taxon>
        <taxon>Bacillati</taxon>
        <taxon>Bacillota</taxon>
        <taxon>Bacilli</taxon>
        <taxon>Bacillales</taxon>
        <taxon>Bacillaceae</taxon>
        <taxon>Bacillus</taxon>
    </lineage>
</organism>
<name>A0ABY9JUA6_9BACI</name>
<dbReference type="Proteomes" id="UP001197974">
    <property type="component" value="Chromosome"/>
</dbReference>
<evidence type="ECO:0000259" key="1">
    <source>
        <dbReference type="PROSITE" id="PS51186"/>
    </source>
</evidence>
<dbReference type="EMBL" id="CP129013">
    <property type="protein sequence ID" value="WLR41266.1"/>
    <property type="molecule type" value="Genomic_DNA"/>
</dbReference>
<dbReference type="InterPro" id="IPR016181">
    <property type="entry name" value="Acyl_CoA_acyltransferase"/>
</dbReference>
<dbReference type="Gene3D" id="3.40.630.30">
    <property type="match status" value="1"/>
</dbReference>
<evidence type="ECO:0000313" key="3">
    <source>
        <dbReference type="Proteomes" id="UP001197974"/>
    </source>
</evidence>
<protein>
    <submittedName>
        <fullName evidence="2">GNAT family protein</fullName>
        <ecNumber evidence="2">2.-.-.-</ecNumber>
    </submittedName>
</protein>
<evidence type="ECO:0000313" key="2">
    <source>
        <dbReference type="EMBL" id="WLR41266.1"/>
    </source>
</evidence>
<feature type="domain" description="N-acetyltransferase" evidence="1">
    <location>
        <begin position="25"/>
        <end position="178"/>
    </location>
</feature>
<dbReference type="EC" id="2.-.-.-" evidence="2"/>
<dbReference type="SUPFAM" id="SSF55729">
    <property type="entry name" value="Acyl-CoA N-acyltransferases (Nat)"/>
    <property type="match status" value="1"/>
</dbReference>
<sequence length="185" mass="22102">MFIMPVDKDLYIQLLETHHASELYMLIEKNRLFLQEWLPWVAYTTTPEQVQQFIQLWLEQFSQNNGFNGGIRYHQQLVGVIGMHHIDWQNLKTMIGYLLEERAQGKGIMTKCTSVMLDYIFFEKGLHRVEISCGEHNEKSCAIPERLRFKKEGVSRDGERLMNRFHSLINYSMLRDEWLKLKEFK</sequence>
<keyword evidence="2" id="KW-0808">Transferase</keyword>
<proteinExistence type="predicted"/>
<dbReference type="PANTHER" id="PTHR43441:SF12">
    <property type="entry name" value="RIBOSOMAL N-ACETYLTRANSFERASE YDAF-RELATED"/>
    <property type="match status" value="1"/>
</dbReference>
<keyword evidence="3" id="KW-1185">Reference proteome</keyword>
<reference evidence="2 3" key="1">
    <citation type="submission" date="2023-06" db="EMBL/GenBank/DDBJ databases">
        <title>Five Gram-positive bacteria isolated from mangrove sediments in Shenzhen, Guangdong, China.</title>
        <authorList>
            <person name="Yu S."/>
            <person name="Zheng W."/>
            <person name="Huang Y."/>
        </authorList>
    </citation>
    <scope>NUCLEOTIDE SEQUENCE [LARGE SCALE GENOMIC DNA]</scope>
    <source>
        <strain evidence="2 3">SaN35-3</strain>
    </source>
</reference>
<dbReference type="Pfam" id="PF13302">
    <property type="entry name" value="Acetyltransf_3"/>
    <property type="match status" value="1"/>
</dbReference>